<reference evidence="1" key="1">
    <citation type="submission" date="2019-09" db="EMBL/GenBank/DDBJ databases">
        <title>Characterisation of the sponge microbiome using genome-centric metagenomics.</title>
        <authorList>
            <person name="Engelberts J.P."/>
            <person name="Robbins S.J."/>
            <person name="De Goeij J.M."/>
            <person name="Aranda M."/>
            <person name="Bell S.C."/>
            <person name="Webster N.S."/>
        </authorList>
    </citation>
    <scope>NUCLEOTIDE SEQUENCE</scope>
    <source>
        <strain evidence="1">SB0661_bin_32</strain>
    </source>
</reference>
<organism evidence="1">
    <name type="scientific">Caldilineaceae bacterium SB0661_bin_32</name>
    <dbReference type="NCBI Taxonomy" id="2605255"/>
    <lineage>
        <taxon>Bacteria</taxon>
        <taxon>Bacillati</taxon>
        <taxon>Chloroflexota</taxon>
        <taxon>Caldilineae</taxon>
        <taxon>Caldilineales</taxon>
        <taxon>Caldilineaceae</taxon>
    </lineage>
</organism>
<sequence>MFKRITDDLGQLKGAHARNAALENAAIIARDLGLRRTKSLSREELLDLIDASDTVGITVDDLRSFRVADLIMEAAAEDGEICYVAVEISYTANGRDTKRAIRNAEFMTRFTGKRSFAVVSGLYRDDRIQESIESGELCWHQLTPEQLEAE</sequence>
<dbReference type="EMBL" id="VXMH01000116">
    <property type="protein sequence ID" value="MYC97400.1"/>
    <property type="molecule type" value="Genomic_DNA"/>
</dbReference>
<comment type="caution">
    <text evidence="1">The sequence shown here is derived from an EMBL/GenBank/DDBJ whole genome shotgun (WGS) entry which is preliminary data.</text>
</comment>
<proteinExistence type="predicted"/>
<gene>
    <name evidence="1" type="ORF">F4X14_20800</name>
</gene>
<protein>
    <submittedName>
        <fullName evidence="1">Uncharacterized protein</fullName>
    </submittedName>
</protein>
<accession>A0A6B1DBG6</accession>
<evidence type="ECO:0000313" key="1">
    <source>
        <dbReference type="EMBL" id="MYC97400.1"/>
    </source>
</evidence>
<name>A0A6B1DBG6_9CHLR</name>
<dbReference type="AlphaFoldDB" id="A0A6B1DBG6"/>